<dbReference type="RefSeq" id="WP_247420562.1">
    <property type="nucleotide sequence ID" value="NZ_JALLGW010000003.1"/>
</dbReference>
<organism evidence="2 3">
    <name type="scientific">Halomarina salina</name>
    <dbReference type="NCBI Taxonomy" id="1872699"/>
    <lineage>
        <taxon>Archaea</taxon>
        <taxon>Methanobacteriati</taxon>
        <taxon>Methanobacteriota</taxon>
        <taxon>Stenosarchaea group</taxon>
        <taxon>Halobacteria</taxon>
        <taxon>Halobacteriales</taxon>
        <taxon>Natronomonadaceae</taxon>
        <taxon>Halomarina</taxon>
    </lineage>
</organism>
<dbReference type="AlphaFoldDB" id="A0ABD5RTR4"/>
<dbReference type="EMBL" id="JBHSQH010000002">
    <property type="protein sequence ID" value="MFC5973560.1"/>
    <property type="molecule type" value="Genomic_DNA"/>
</dbReference>
<protein>
    <submittedName>
        <fullName evidence="2">Alkaline phosphatase family protein</fullName>
    </submittedName>
</protein>
<dbReference type="Pfam" id="PF01663">
    <property type="entry name" value="Phosphodiest"/>
    <property type="match status" value="1"/>
</dbReference>
<dbReference type="InterPro" id="IPR017850">
    <property type="entry name" value="Alkaline_phosphatase_core_sf"/>
</dbReference>
<comment type="caution">
    <text evidence="2">The sequence shown here is derived from an EMBL/GenBank/DDBJ whole genome shotgun (WGS) entry which is preliminary data.</text>
</comment>
<feature type="compositionally biased region" description="Gly residues" evidence="1">
    <location>
        <begin position="306"/>
        <end position="315"/>
    </location>
</feature>
<dbReference type="InterPro" id="IPR002591">
    <property type="entry name" value="Phosphodiest/P_Trfase"/>
</dbReference>
<reference evidence="2 3" key="1">
    <citation type="journal article" date="2019" name="Int. J. Syst. Evol. Microbiol.">
        <title>The Global Catalogue of Microorganisms (GCM) 10K type strain sequencing project: providing services to taxonomists for standard genome sequencing and annotation.</title>
        <authorList>
            <consortium name="The Broad Institute Genomics Platform"/>
            <consortium name="The Broad Institute Genome Sequencing Center for Infectious Disease"/>
            <person name="Wu L."/>
            <person name="Ma J."/>
        </authorList>
    </citation>
    <scope>NUCLEOTIDE SEQUENCE [LARGE SCALE GENOMIC DNA]</scope>
    <source>
        <strain evidence="2 3">CGMCC 1.12543</strain>
    </source>
</reference>
<evidence type="ECO:0000313" key="3">
    <source>
        <dbReference type="Proteomes" id="UP001596099"/>
    </source>
</evidence>
<dbReference type="Proteomes" id="UP001596099">
    <property type="component" value="Unassembled WGS sequence"/>
</dbReference>
<sequence length="517" mass="56804">MTEYEPGDGETLLIGIDAGSFAIFDRLIEEGHAPNMEALCTGGVAGSLESQVPPWTPSAWPSMYTGTNPGKHGAFGFTGYDGYDWHIVGADHVQEHALWELLDERGLTSVVVNVPMTHPPGDIDGAILPGFMAPEDPNCHPKGLLADVRAAIGDYRVYRSYDVESDDEELTEAEKLVDYRECIRMRGEAYRYLADRFDPDFGFVEFQHTDKLFHEFGGDDWEQVRTVYEALDEQVGALLNARDPERVFIASDHGIGRYDGWQVHVNDILRELGYVETTTDSTAMPSWSPIRDTLREGTTDATDGGSVDGNGDGGNGGEEAVDFAESVAYMRHRSELGVRINREGRDPAGVVPDGEFEAIREEIIAELTDLRAPDGRPVFEDVAPVETYFEGSETDRAVDIITVPRAFDNLLHTELAGEAFTVADNLWNHKRDGMIVAVGNSIDSSESLADAHLFDIAPSVLAALDVPYSDRMDGKVLPVIKNDGEAVAYPEYEGVRPHDSAADNAVKQRLSDLGYLE</sequence>
<accession>A0ABD5RTR4</accession>
<gene>
    <name evidence="2" type="ORF">ACFPYI_19700</name>
</gene>
<dbReference type="Gene3D" id="3.40.720.10">
    <property type="entry name" value="Alkaline Phosphatase, subunit A"/>
    <property type="match status" value="1"/>
</dbReference>
<evidence type="ECO:0000313" key="2">
    <source>
        <dbReference type="EMBL" id="MFC5973560.1"/>
    </source>
</evidence>
<name>A0ABD5RTR4_9EURY</name>
<keyword evidence="3" id="KW-1185">Reference proteome</keyword>
<feature type="region of interest" description="Disordered" evidence="1">
    <location>
        <begin position="280"/>
        <end position="315"/>
    </location>
</feature>
<proteinExistence type="predicted"/>
<dbReference type="SUPFAM" id="SSF53649">
    <property type="entry name" value="Alkaline phosphatase-like"/>
    <property type="match status" value="1"/>
</dbReference>
<evidence type="ECO:0000256" key="1">
    <source>
        <dbReference type="SAM" id="MobiDB-lite"/>
    </source>
</evidence>